<feature type="region of interest" description="Disordered" evidence="1">
    <location>
        <begin position="1"/>
        <end position="42"/>
    </location>
</feature>
<reference evidence="2 3" key="1">
    <citation type="submission" date="2015-07" db="EMBL/GenBank/DDBJ databases">
        <authorList>
            <person name="Noorani M."/>
        </authorList>
    </citation>
    <scope>NUCLEOTIDE SEQUENCE [LARGE SCALE GENOMIC DNA]</scope>
    <source>
        <strain evidence="2 3">CECT 7802</strain>
    </source>
</reference>
<dbReference type="AntiFam" id="ANF00142">
    <property type="entry name" value="Shadow ORF (opposite yadG)"/>
</dbReference>
<protein>
    <submittedName>
        <fullName evidence="2">Uncharacterized protein</fullName>
    </submittedName>
</protein>
<gene>
    <name evidence="2" type="ORF">JDO7802_02411</name>
</gene>
<sequence>MRATADPGQVKGADGRFHLRQTIGSADHAPLQHGSGLRHPHHRRRLGVGQDRTHLPRPPHPSFVQKDQCIGKAGDLLDRMGNVQDRQARIAQVFEPWQDDVPAPRVERGQRLVQDQKSGATQQRATDGNPRRLSSRQIARPARDQRRDPQHVRHRRRIGAARRTVKQVFANAKMREQPRFLKDVSDVAPVRRQVRRSVEQDPTVERDAPGVGPRKPRDATRQRCLAGPRWAEDGRNAGRDQQGYVELEIARAARDRHLQHQRPATRAAIRGANQFETSTAATATATAIITNARSGAPPSGTCRKA</sequence>
<feature type="compositionally biased region" description="Basic and acidic residues" evidence="1">
    <location>
        <begin position="141"/>
        <end position="151"/>
    </location>
</feature>
<organism evidence="2 3">
    <name type="scientific">Jannaschia donghaensis</name>
    <dbReference type="NCBI Taxonomy" id="420998"/>
    <lineage>
        <taxon>Bacteria</taxon>
        <taxon>Pseudomonadati</taxon>
        <taxon>Pseudomonadota</taxon>
        <taxon>Alphaproteobacteria</taxon>
        <taxon>Rhodobacterales</taxon>
        <taxon>Roseobacteraceae</taxon>
        <taxon>Jannaschia</taxon>
    </lineage>
</organism>
<accession>A0A0M6YJ53</accession>
<feature type="region of interest" description="Disordered" evidence="1">
    <location>
        <begin position="194"/>
        <end position="222"/>
    </location>
</feature>
<dbReference type="AlphaFoldDB" id="A0A0M6YJ53"/>
<name>A0A0M6YJ53_9RHOB</name>
<evidence type="ECO:0000313" key="3">
    <source>
        <dbReference type="Proteomes" id="UP000049222"/>
    </source>
</evidence>
<feature type="compositionally biased region" description="Polar residues" evidence="1">
    <location>
        <begin position="113"/>
        <end position="126"/>
    </location>
</feature>
<evidence type="ECO:0000313" key="2">
    <source>
        <dbReference type="EMBL" id="CTQ50388.1"/>
    </source>
</evidence>
<feature type="region of interest" description="Disordered" evidence="1">
    <location>
        <begin position="111"/>
        <end position="159"/>
    </location>
</feature>
<dbReference type="Proteomes" id="UP000049222">
    <property type="component" value="Unassembled WGS sequence"/>
</dbReference>
<feature type="compositionally biased region" description="Basic and acidic residues" evidence="1">
    <location>
        <begin position="196"/>
        <end position="208"/>
    </location>
</feature>
<evidence type="ECO:0000256" key="1">
    <source>
        <dbReference type="SAM" id="MobiDB-lite"/>
    </source>
</evidence>
<dbReference type="AntiFam" id="ANF00095">
    <property type="entry name" value="Shadow ORF (opposite ABC transporters)"/>
</dbReference>
<keyword evidence="3" id="KW-1185">Reference proteome</keyword>
<dbReference type="EMBL" id="CXSU01000012">
    <property type="protein sequence ID" value="CTQ50388.1"/>
    <property type="molecule type" value="Genomic_DNA"/>
</dbReference>
<proteinExistence type="predicted"/>